<dbReference type="Proteomes" id="UP000278807">
    <property type="component" value="Unassembled WGS sequence"/>
</dbReference>
<feature type="transmembrane region" description="Helical" evidence="5">
    <location>
        <begin position="13"/>
        <end position="31"/>
    </location>
</feature>
<evidence type="ECO:0000313" key="7">
    <source>
        <dbReference type="EMBL" id="VDN99626.1"/>
    </source>
</evidence>
<dbReference type="Gene3D" id="1.20.1070.10">
    <property type="entry name" value="Rhodopsin 7-helix transmembrane proteins"/>
    <property type="match status" value="1"/>
</dbReference>
<dbReference type="Pfam" id="PF00001">
    <property type="entry name" value="7tm_1"/>
    <property type="match status" value="1"/>
</dbReference>
<keyword evidence="4 5" id="KW-0472">Membrane</keyword>
<keyword evidence="2 5" id="KW-0812">Transmembrane</keyword>
<keyword evidence="8" id="KW-1185">Reference proteome</keyword>
<dbReference type="GO" id="GO:0004930">
    <property type="term" value="F:G protein-coupled receptor activity"/>
    <property type="evidence" value="ECO:0007669"/>
    <property type="project" value="InterPro"/>
</dbReference>
<dbReference type="OrthoDB" id="6286129at2759"/>
<evidence type="ECO:0000256" key="1">
    <source>
        <dbReference type="ARBA" id="ARBA00004370"/>
    </source>
</evidence>
<dbReference type="PRINTS" id="PR00237">
    <property type="entry name" value="GPCRRHODOPSN"/>
</dbReference>
<evidence type="ECO:0000259" key="6">
    <source>
        <dbReference type="PROSITE" id="PS50262"/>
    </source>
</evidence>
<proteinExistence type="predicted"/>
<dbReference type="STRING" id="102285.A0A0R3T9N0"/>
<dbReference type="PANTHER" id="PTHR46641">
    <property type="entry name" value="FMRFAMIDE RECEPTOR-RELATED"/>
    <property type="match status" value="1"/>
</dbReference>
<dbReference type="InterPro" id="IPR000276">
    <property type="entry name" value="GPCR_Rhodpsn"/>
</dbReference>
<sequence length="371" mass="42711">MLFYTVLKHYLPTALWISSCFCIIPSVYISWKCGLCRAIAAYLIVLSVVDIITGFLLAFLSLDHFILRFIPGEDAHYVYSLIEDIFCEIIDILLLISNWLTVAVAVERYLAVCFPLSVRFVTHRFRKRIVHSIILLSIFLQFPSLAKYFTLFHSLYKFLAFFNLWFTRVFALLVIPCSILIFVTTRLIQAIRSSFILKHGGVSLDCSSSDDCISVCKWNISNSTRLTVAFTLNGPLARERSRHATKEERAITLNLISLIIVFFICQVPFILLSVAFRLFDPETASFRGFDLALYYEPNQWNEEVVNQTAISLPLFTVNTSANAVTPVFDTTLTYIRAFSVLFLMLKGDLYFLFYCWLCNNFFKAVKTFLRI</sequence>
<reference evidence="7 8" key="2">
    <citation type="submission" date="2018-11" db="EMBL/GenBank/DDBJ databases">
        <authorList>
            <consortium name="Pathogen Informatics"/>
        </authorList>
    </citation>
    <scope>NUCLEOTIDE SEQUENCE [LARGE SCALE GENOMIC DNA]</scope>
</reference>
<feature type="transmembrane region" description="Helical" evidence="5">
    <location>
        <begin position="169"/>
        <end position="188"/>
    </location>
</feature>
<feature type="transmembrane region" description="Helical" evidence="5">
    <location>
        <begin position="334"/>
        <end position="357"/>
    </location>
</feature>
<dbReference type="EMBL" id="UZAE01002320">
    <property type="protein sequence ID" value="VDN99626.1"/>
    <property type="molecule type" value="Genomic_DNA"/>
</dbReference>
<dbReference type="PANTHER" id="PTHR46641:SF2">
    <property type="entry name" value="FMRFAMIDE RECEPTOR"/>
    <property type="match status" value="1"/>
</dbReference>
<evidence type="ECO:0000256" key="3">
    <source>
        <dbReference type="ARBA" id="ARBA00022989"/>
    </source>
</evidence>
<feature type="transmembrane region" description="Helical" evidence="5">
    <location>
        <begin position="250"/>
        <end position="276"/>
    </location>
</feature>
<dbReference type="AlphaFoldDB" id="A0A0R3T9N0"/>
<dbReference type="WBParaSite" id="HNAJ_0000376901-mRNA-1">
    <property type="protein sequence ID" value="HNAJ_0000376901-mRNA-1"/>
    <property type="gene ID" value="HNAJ_0000376901"/>
</dbReference>
<evidence type="ECO:0000256" key="4">
    <source>
        <dbReference type="ARBA" id="ARBA00023136"/>
    </source>
</evidence>
<protein>
    <submittedName>
        <fullName evidence="9">G_PROTEIN_RECEP_F1_2 domain-containing protein</fullName>
    </submittedName>
</protein>
<feature type="domain" description="G-protein coupled receptors family 1 profile" evidence="6">
    <location>
        <begin position="19"/>
        <end position="326"/>
    </location>
</feature>
<keyword evidence="3 5" id="KW-1133">Transmembrane helix</keyword>
<organism evidence="9">
    <name type="scientific">Rodentolepis nana</name>
    <name type="common">Dwarf tapeworm</name>
    <name type="synonym">Hymenolepis nana</name>
    <dbReference type="NCBI Taxonomy" id="102285"/>
    <lineage>
        <taxon>Eukaryota</taxon>
        <taxon>Metazoa</taxon>
        <taxon>Spiralia</taxon>
        <taxon>Lophotrochozoa</taxon>
        <taxon>Platyhelminthes</taxon>
        <taxon>Cestoda</taxon>
        <taxon>Eucestoda</taxon>
        <taxon>Cyclophyllidea</taxon>
        <taxon>Hymenolepididae</taxon>
        <taxon>Rodentolepis</taxon>
    </lineage>
</organism>
<feature type="transmembrane region" description="Helical" evidence="5">
    <location>
        <begin position="129"/>
        <end position="149"/>
    </location>
</feature>
<dbReference type="GO" id="GO:0016020">
    <property type="term" value="C:membrane"/>
    <property type="evidence" value="ECO:0007669"/>
    <property type="project" value="UniProtKB-SubCell"/>
</dbReference>
<dbReference type="InterPro" id="IPR017452">
    <property type="entry name" value="GPCR_Rhodpsn_7TM"/>
</dbReference>
<dbReference type="SUPFAM" id="SSF81321">
    <property type="entry name" value="Family A G protein-coupled receptor-like"/>
    <property type="match status" value="1"/>
</dbReference>
<feature type="transmembrane region" description="Helical" evidence="5">
    <location>
        <begin position="38"/>
        <end position="62"/>
    </location>
</feature>
<evidence type="ECO:0000256" key="2">
    <source>
        <dbReference type="ARBA" id="ARBA00022692"/>
    </source>
</evidence>
<comment type="subcellular location">
    <subcellularLocation>
        <location evidence="1">Membrane</location>
    </subcellularLocation>
</comment>
<evidence type="ECO:0000256" key="5">
    <source>
        <dbReference type="SAM" id="Phobius"/>
    </source>
</evidence>
<reference evidence="9" key="1">
    <citation type="submission" date="2017-02" db="UniProtKB">
        <authorList>
            <consortium name="WormBaseParasite"/>
        </authorList>
    </citation>
    <scope>IDENTIFICATION</scope>
</reference>
<dbReference type="PROSITE" id="PS50262">
    <property type="entry name" value="G_PROTEIN_RECEP_F1_2"/>
    <property type="match status" value="1"/>
</dbReference>
<gene>
    <name evidence="7" type="ORF">HNAJ_LOCUS3767</name>
</gene>
<name>A0A0R3T9N0_RODNA</name>
<evidence type="ECO:0000313" key="8">
    <source>
        <dbReference type="Proteomes" id="UP000278807"/>
    </source>
</evidence>
<evidence type="ECO:0000313" key="9">
    <source>
        <dbReference type="WBParaSite" id="HNAJ_0000376901-mRNA-1"/>
    </source>
</evidence>
<dbReference type="InterPro" id="IPR052954">
    <property type="entry name" value="GPCR-Ligand_Int"/>
</dbReference>
<accession>A0A0R3T9N0</accession>